<protein>
    <submittedName>
        <fullName evidence="1">Uncharacterized protein</fullName>
    </submittedName>
</protein>
<evidence type="ECO:0000313" key="1">
    <source>
        <dbReference type="EMBL" id="KDN81830.1"/>
    </source>
</evidence>
<gene>
    <name evidence="1" type="ORF">KCH_65500</name>
</gene>
<proteinExistence type="predicted"/>
<dbReference type="AlphaFoldDB" id="A0A066YV82"/>
<dbReference type="Gene3D" id="2.50.20.20">
    <property type="match status" value="1"/>
</dbReference>
<dbReference type="InterPro" id="IPR029046">
    <property type="entry name" value="LolA/LolB/LppX"/>
</dbReference>
<dbReference type="EMBL" id="JNBY01000131">
    <property type="protein sequence ID" value="KDN81830.1"/>
    <property type="molecule type" value="Genomic_DNA"/>
</dbReference>
<sequence>MASDKKRPSRRSVIVTAVVAAVLAGGGVTAWQLAGSGEESRPLSTDEASRLALSRLNLYQASPVRVTLKAQEGDGMVVEVQGVVDYRSKHAAGSYTVTGKDGAVDQGLVVWDAGGLGLAKQAAGATGPAWEQAEHVPRSGWTSRSYGTDPLDAGLNMLIQLGADRPDNPLLLVQSGPRWLGRDRIDGRDYDRIAGPRSRDAADKETGTSPITYWIDADGGLRRVTMRMAGLGTPATLELGGRDAGAKLPEAPWATAG</sequence>
<dbReference type="RefSeq" id="WP_051653635.1">
    <property type="nucleotide sequence ID" value="NZ_KK853997.1"/>
</dbReference>
<name>A0A066YV82_9ACTN</name>
<accession>A0A066YV82</accession>
<dbReference type="SUPFAM" id="SSF89392">
    <property type="entry name" value="Prokaryotic lipoproteins and lipoprotein localization factors"/>
    <property type="match status" value="1"/>
</dbReference>
<dbReference type="PATRIC" id="fig|1348663.4.peg.6338"/>
<keyword evidence="2" id="KW-1185">Reference proteome</keyword>
<comment type="caution">
    <text evidence="1">The sequence shown here is derived from an EMBL/GenBank/DDBJ whole genome shotgun (WGS) entry which is preliminary data.</text>
</comment>
<evidence type="ECO:0000313" key="2">
    <source>
        <dbReference type="Proteomes" id="UP000027178"/>
    </source>
</evidence>
<dbReference type="Proteomes" id="UP000027178">
    <property type="component" value="Unassembled WGS sequence"/>
</dbReference>
<dbReference type="eggNOG" id="ENOG5033M6H">
    <property type="taxonomic scope" value="Bacteria"/>
</dbReference>
<organism evidence="1 2">
    <name type="scientific">Kitasatospora cheerisanensis KCTC 2395</name>
    <dbReference type="NCBI Taxonomy" id="1348663"/>
    <lineage>
        <taxon>Bacteria</taxon>
        <taxon>Bacillati</taxon>
        <taxon>Actinomycetota</taxon>
        <taxon>Actinomycetes</taxon>
        <taxon>Kitasatosporales</taxon>
        <taxon>Streptomycetaceae</taxon>
        <taxon>Kitasatospora</taxon>
    </lineage>
</organism>
<dbReference type="OrthoDB" id="3673753at2"/>
<reference evidence="1 2" key="1">
    <citation type="submission" date="2014-05" db="EMBL/GenBank/DDBJ databases">
        <title>Draft Genome Sequence of Kitasatospora cheerisanensis KCTC 2395.</title>
        <authorList>
            <person name="Nam D.H."/>
        </authorList>
    </citation>
    <scope>NUCLEOTIDE SEQUENCE [LARGE SCALE GENOMIC DNA]</scope>
    <source>
        <strain evidence="1 2">KCTC 2395</strain>
    </source>
</reference>
<dbReference type="HOGENOM" id="CLU_1224170_0_0_11"/>